<organism evidence="2 3">
    <name type="scientific">Vermiconidia calcicola</name>
    <dbReference type="NCBI Taxonomy" id="1690605"/>
    <lineage>
        <taxon>Eukaryota</taxon>
        <taxon>Fungi</taxon>
        <taxon>Dikarya</taxon>
        <taxon>Ascomycota</taxon>
        <taxon>Pezizomycotina</taxon>
        <taxon>Dothideomycetes</taxon>
        <taxon>Dothideomycetidae</taxon>
        <taxon>Mycosphaerellales</taxon>
        <taxon>Extremaceae</taxon>
        <taxon>Vermiconidia</taxon>
    </lineage>
</organism>
<comment type="caution">
    <text evidence="2">The sequence shown here is derived from an EMBL/GenBank/DDBJ whole genome shotgun (WGS) entry which is preliminary data.</text>
</comment>
<keyword evidence="1" id="KW-0812">Transmembrane</keyword>
<evidence type="ECO:0000313" key="3">
    <source>
        <dbReference type="Proteomes" id="UP001345827"/>
    </source>
</evidence>
<reference evidence="2 3" key="1">
    <citation type="submission" date="2023-06" db="EMBL/GenBank/DDBJ databases">
        <title>Black Yeasts Isolated from many extreme environments.</title>
        <authorList>
            <person name="Coleine C."/>
            <person name="Stajich J.E."/>
            <person name="Selbmann L."/>
        </authorList>
    </citation>
    <scope>NUCLEOTIDE SEQUENCE [LARGE SCALE GENOMIC DNA]</scope>
    <source>
        <strain evidence="2 3">CCFEE 5887</strain>
    </source>
</reference>
<gene>
    <name evidence="2" type="ORF">LTR25_006762</name>
</gene>
<protein>
    <submittedName>
        <fullName evidence="2">Uncharacterized protein</fullName>
    </submittedName>
</protein>
<evidence type="ECO:0000313" key="2">
    <source>
        <dbReference type="EMBL" id="KAK5534730.1"/>
    </source>
</evidence>
<name>A0AAV9Q664_9PEZI</name>
<proteinExistence type="predicted"/>
<keyword evidence="1" id="KW-1133">Transmembrane helix</keyword>
<keyword evidence="3" id="KW-1185">Reference proteome</keyword>
<evidence type="ECO:0000256" key="1">
    <source>
        <dbReference type="SAM" id="Phobius"/>
    </source>
</evidence>
<keyword evidence="1" id="KW-0472">Membrane</keyword>
<accession>A0AAV9Q664</accession>
<sequence length="196" mass="21911">MTSPFANSRDPDFIYAAHQPSHLSPQIPSHSNSEVASIENYGYNRTRDGSEEDLFRGLNSYRVSGTRNHEFKTYLLDGKIEKPWTADKKYKAPRKGNWYILGGLLLAIALSAVVNWRIAVGVPNHEVRLPITIPSAPSINLSGVIKSNLTDLVRGHSTGQQLMAETPLLTKMDFTSFLLSQLRQPKLLKVNYTMGQ</sequence>
<dbReference type="AlphaFoldDB" id="A0AAV9Q664"/>
<dbReference type="Proteomes" id="UP001345827">
    <property type="component" value="Unassembled WGS sequence"/>
</dbReference>
<feature type="transmembrane region" description="Helical" evidence="1">
    <location>
        <begin position="98"/>
        <end position="118"/>
    </location>
</feature>
<dbReference type="EMBL" id="JAXLQG010000011">
    <property type="protein sequence ID" value="KAK5534730.1"/>
    <property type="molecule type" value="Genomic_DNA"/>
</dbReference>